<gene>
    <name evidence="3" type="ORF">K9W45_05255</name>
</gene>
<dbReference type="EMBL" id="CP084166">
    <property type="protein sequence ID" value="UJG41872.1"/>
    <property type="molecule type" value="Genomic_DNA"/>
</dbReference>
<dbReference type="GO" id="GO:0003924">
    <property type="term" value="F:GTPase activity"/>
    <property type="evidence" value="ECO:0007669"/>
    <property type="project" value="InterPro"/>
</dbReference>
<dbReference type="GO" id="GO:0005525">
    <property type="term" value="F:GTP binding"/>
    <property type="evidence" value="ECO:0007669"/>
    <property type="project" value="UniProtKB-KW"/>
</dbReference>
<dbReference type="PRINTS" id="PR00449">
    <property type="entry name" value="RASTRNSFRMNG"/>
</dbReference>
<dbReference type="SUPFAM" id="SSF52540">
    <property type="entry name" value="P-loop containing nucleoside triphosphate hydrolases"/>
    <property type="match status" value="1"/>
</dbReference>
<dbReference type="Gene3D" id="3.40.50.300">
    <property type="entry name" value="P-loop containing nucleotide triphosphate hydrolases"/>
    <property type="match status" value="1"/>
</dbReference>
<organism evidence="3">
    <name type="scientific">Candidatus Heimdallarchaeum aukensis</name>
    <dbReference type="NCBI Taxonomy" id="2876573"/>
    <lineage>
        <taxon>Archaea</taxon>
        <taxon>Promethearchaeati</taxon>
        <taxon>Candidatus Heimdallarchaeota</taxon>
        <taxon>Candidatus Heimdallarchaeia (ex Rinke et al. 2021) (nom. nud.)</taxon>
        <taxon>Candidatus Heimdallarchaeales</taxon>
        <taxon>Candidatus Heimdallarchaeaceae</taxon>
        <taxon>Candidatus Heimdallarchaeum</taxon>
    </lineage>
</organism>
<dbReference type="InterPro" id="IPR027417">
    <property type="entry name" value="P-loop_NTPase"/>
</dbReference>
<proteinExistence type="predicted"/>
<dbReference type="InterPro" id="IPR024156">
    <property type="entry name" value="Small_GTPase_ARF"/>
</dbReference>
<dbReference type="GO" id="GO:0006886">
    <property type="term" value="P:intracellular protein transport"/>
    <property type="evidence" value="ECO:0007669"/>
    <property type="project" value="TreeGrafter"/>
</dbReference>
<dbReference type="Pfam" id="PF00025">
    <property type="entry name" value="Arf"/>
    <property type="match status" value="1"/>
</dbReference>
<dbReference type="PANTHER" id="PTHR45909:SF1">
    <property type="entry name" value="ADP-RIBOSYLATION FACTOR-RELATED PROTEIN 1"/>
    <property type="match status" value="1"/>
</dbReference>
<keyword evidence="2" id="KW-0342">GTP-binding</keyword>
<keyword evidence="1" id="KW-0547">Nucleotide-binding</keyword>
<dbReference type="PROSITE" id="PS51419">
    <property type="entry name" value="RAB"/>
    <property type="match status" value="1"/>
</dbReference>
<reference evidence="3" key="1">
    <citation type="journal article" date="2022" name="Nat. Microbiol.">
        <title>Unique mobile elements and scalable gene flow at the prokaryote-eukaryote boundary revealed by circularized Asgard archaea genomes.</title>
        <authorList>
            <person name="Wu F."/>
            <person name="Speth D.R."/>
            <person name="Philosof A."/>
            <person name="Cremiere A."/>
            <person name="Narayanan A."/>
            <person name="Barco R.A."/>
            <person name="Connon S.A."/>
            <person name="Amend J.P."/>
            <person name="Antoshechkin I.A."/>
            <person name="Orphan V.J."/>
        </authorList>
    </citation>
    <scope>NUCLEOTIDE SEQUENCE</scope>
    <source>
        <strain evidence="3">PM71</strain>
    </source>
</reference>
<accession>A0A9Y1BN04</accession>
<dbReference type="AlphaFoldDB" id="A0A9Y1BN04"/>
<dbReference type="GO" id="GO:0034067">
    <property type="term" value="P:protein localization to Golgi apparatus"/>
    <property type="evidence" value="ECO:0007669"/>
    <property type="project" value="TreeGrafter"/>
</dbReference>
<evidence type="ECO:0000256" key="2">
    <source>
        <dbReference type="ARBA" id="ARBA00023134"/>
    </source>
</evidence>
<dbReference type="PANTHER" id="PTHR45909">
    <property type="entry name" value="ADP-RIBOSYLATION FACTOR-RELATED PROTEIN 1"/>
    <property type="match status" value="1"/>
</dbReference>
<dbReference type="InterPro" id="IPR006689">
    <property type="entry name" value="Small_GTPase_ARF/SAR"/>
</dbReference>
<dbReference type="Proteomes" id="UP001201020">
    <property type="component" value="Chromosome"/>
</dbReference>
<evidence type="ECO:0000256" key="1">
    <source>
        <dbReference type="ARBA" id="ARBA00022741"/>
    </source>
</evidence>
<dbReference type="GO" id="GO:0043001">
    <property type="term" value="P:Golgi to plasma membrane protein transport"/>
    <property type="evidence" value="ECO:0007669"/>
    <property type="project" value="TreeGrafter"/>
</dbReference>
<dbReference type="SMART" id="SM00177">
    <property type="entry name" value="ARF"/>
    <property type="match status" value="1"/>
</dbReference>
<protein>
    <submittedName>
        <fullName evidence="3">50S ribosome-binding GTPase</fullName>
    </submittedName>
</protein>
<name>A0A9Y1BN04_9ARCH</name>
<dbReference type="PROSITE" id="PS51417">
    <property type="entry name" value="ARF"/>
    <property type="match status" value="1"/>
</dbReference>
<dbReference type="SMART" id="SM00178">
    <property type="entry name" value="SAR"/>
    <property type="match status" value="1"/>
</dbReference>
<sequence length="303" mass="35492">MNKELIVKRKNVPVSIIGLEYSGKTTFLNWLIKQRFTRPKPTVGYNFEVLEVANMHINIFDLSGHEKFRENIWKNFVQSSVGIIFFVDSSDKNKLKKSAEWFWKVINEWLQEIYSEYAVLFIANKADLKNSLDLETIIKTFDLYKMSKYSNISFQVFKTSIKEELNIQIAFQWLVNKLNSITKNQHVDIHALIISDKFANTLYSYDPHNISSDHELLSGFVNAISSFSNELLGYENLKLVRIGKYYVLISQEPDYSVAIFSQSESNLPEARRVIYNIHRKIKEVQKKILTTKDYQEIVEQFIS</sequence>
<evidence type="ECO:0000313" key="3">
    <source>
        <dbReference type="EMBL" id="UJG41872.1"/>
    </source>
</evidence>